<evidence type="ECO:0000256" key="4">
    <source>
        <dbReference type="ARBA" id="ARBA00023163"/>
    </source>
</evidence>
<evidence type="ECO:0000313" key="6">
    <source>
        <dbReference type="Proteomes" id="UP000264589"/>
    </source>
</evidence>
<dbReference type="OrthoDB" id="9813558at2"/>
<accession>A0A371RG17</accession>
<evidence type="ECO:0000313" key="5">
    <source>
        <dbReference type="EMBL" id="RFB04389.1"/>
    </source>
</evidence>
<dbReference type="GO" id="GO:0045892">
    <property type="term" value="P:negative regulation of DNA-templated transcription"/>
    <property type="evidence" value="ECO:0007669"/>
    <property type="project" value="InterPro"/>
</dbReference>
<evidence type="ECO:0000256" key="3">
    <source>
        <dbReference type="ARBA" id="ARBA00023125"/>
    </source>
</evidence>
<dbReference type="GO" id="GO:0003677">
    <property type="term" value="F:DNA binding"/>
    <property type="evidence" value="ECO:0007669"/>
    <property type="project" value="UniProtKB-KW"/>
</dbReference>
<keyword evidence="3" id="KW-0238">DNA-binding</keyword>
<gene>
    <name evidence="5" type="ORF">DX908_03270</name>
</gene>
<dbReference type="InterPro" id="IPR036388">
    <property type="entry name" value="WH-like_DNA-bd_sf"/>
</dbReference>
<dbReference type="Gene3D" id="1.10.10.10">
    <property type="entry name" value="Winged helix-like DNA-binding domain superfamily/Winged helix DNA-binding domain"/>
    <property type="match status" value="1"/>
</dbReference>
<dbReference type="EMBL" id="QUQO01000001">
    <property type="protein sequence ID" value="RFB04389.1"/>
    <property type="molecule type" value="Genomic_DNA"/>
</dbReference>
<name>A0A371RG17_9PROT</name>
<reference evidence="5 6" key="1">
    <citation type="submission" date="2018-08" db="EMBL/GenBank/DDBJ databases">
        <title>Parvularcula sp. SM1705, isolated from surface water of the South Sea China.</title>
        <authorList>
            <person name="Sun L."/>
        </authorList>
    </citation>
    <scope>NUCLEOTIDE SEQUENCE [LARGE SCALE GENOMIC DNA]</scope>
    <source>
        <strain evidence="5 6">SM1705</strain>
    </source>
</reference>
<dbReference type="RefSeq" id="WP_116391022.1">
    <property type="nucleotide sequence ID" value="NZ_QUQO01000001.1"/>
</dbReference>
<keyword evidence="4" id="KW-0804">Transcription</keyword>
<comment type="similarity">
    <text evidence="1">Belongs to the BlaI transcriptional regulatory family.</text>
</comment>
<dbReference type="Gene3D" id="1.10.4040.10">
    <property type="entry name" value="Penicillinase repressor domain"/>
    <property type="match status" value="1"/>
</dbReference>
<dbReference type="InParanoid" id="A0A371RG17"/>
<dbReference type="PIRSF" id="PIRSF019455">
    <property type="entry name" value="CopR_AtkY"/>
    <property type="match status" value="1"/>
</dbReference>
<evidence type="ECO:0000256" key="1">
    <source>
        <dbReference type="ARBA" id="ARBA00011046"/>
    </source>
</evidence>
<dbReference type="Pfam" id="PF03965">
    <property type="entry name" value="Penicillinase_R"/>
    <property type="match status" value="1"/>
</dbReference>
<comment type="caution">
    <text evidence="5">The sequence shown here is derived from an EMBL/GenBank/DDBJ whole genome shotgun (WGS) entry which is preliminary data.</text>
</comment>
<keyword evidence="2" id="KW-0805">Transcription regulation</keyword>
<organism evidence="5 6">
    <name type="scientific">Parvularcula marina</name>
    <dbReference type="NCBI Taxonomy" id="2292771"/>
    <lineage>
        <taxon>Bacteria</taxon>
        <taxon>Pseudomonadati</taxon>
        <taxon>Pseudomonadota</taxon>
        <taxon>Alphaproteobacteria</taxon>
        <taxon>Parvularculales</taxon>
        <taxon>Parvularculaceae</taxon>
        <taxon>Parvularcula</taxon>
    </lineage>
</organism>
<dbReference type="AlphaFoldDB" id="A0A371RG17"/>
<proteinExistence type="inferred from homology"/>
<evidence type="ECO:0000256" key="2">
    <source>
        <dbReference type="ARBA" id="ARBA00023015"/>
    </source>
</evidence>
<dbReference type="InterPro" id="IPR036390">
    <property type="entry name" value="WH_DNA-bd_sf"/>
</dbReference>
<dbReference type="InterPro" id="IPR005650">
    <property type="entry name" value="BlaI_family"/>
</dbReference>
<dbReference type="Proteomes" id="UP000264589">
    <property type="component" value="Unassembled WGS sequence"/>
</dbReference>
<dbReference type="SUPFAM" id="SSF46785">
    <property type="entry name" value="Winged helix' DNA-binding domain"/>
    <property type="match status" value="1"/>
</dbReference>
<protein>
    <submittedName>
        <fullName evidence="5">BlaI/MecI/CopY family transcriptional regulator</fullName>
    </submittedName>
</protein>
<sequence>MARPTSPSLTEAESRIMAILWEKGEATVRDVTDALSAEYDLAYTTVLTTIRIMTDKGYVDFRKEGRAHIYRAVLTQTGARKKALGSMLGSLFDGSPRRLAQHLIEDEELTLEDIEALREEFLSRKSSGKGDKS</sequence>
<keyword evidence="6" id="KW-1185">Reference proteome</keyword>